<organism evidence="2 3">
    <name type="scientific">Candidatus Methylacidithermus pantelleriae</name>
    <dbReference type="NCBI Taxonomy" id="2744239"/>
    <lineage>
        <taxon>Bacteria</taxon>
        <taxon>Pseudomonadati</taxon>
        <taxon>Verrucomicrobiota</taxon>
        <taxon>Methylacidiphilae</taxon>
        <taxon>Methylacidiphilales</taxon>
        <taxon>Methylacidiphilaceae</taxon>
        <taxon>Candidatus Methylacidithermus</taxon>
    </lineage>
</organism>
<evidence type="ECO:0000313" key="3">
    <source>
        <dbReference type="Proteomes" id="UP000663859"/>
    </source>
</evidence>
<dbReference type="CDD" id="cd07043">
    <property type="entry name" value="STAS_anti-anti-sigma_factors"/>
    <property type="match status" value="1"/>
</dbReference>
<comment type="caution">
    <text evidence="2">The sequence shown here is derived from an EMBL/GenBank/DDBJ whole genome shotgun (WGS) entry which is preliminary data.</text>
</comment>
<reference evidence="2" key="1">
    <citation type="submission" date="2021-02" db="EMBL/GenBank/DDBJ databases">
        <authorList>
            <person name="Cremers G."/>
            <person name="Picone N."/>
        </authorList>
    </citation>
    <scope>NUCLEOTIDE SEQUENCE</scope>
    <source>
        <strain evidence="2">PQ17</strain>
    </source>
</reference>
<dbReference type="InterPro" id="IPR036513">
    <property type="entry name" value="STAS_dom_sf"/>
</dbReference>
<evidence type="ECO:0000259" key="1">
    <source>
        <dbReference type="Pfam" id="PF01740"/>
    </source>
</evidence>
<dbReference type="SUPFAM" id="SSF52091">
    <property type="entry name" value="SpoIIaa-like"/>
    <property type="match status" value="1"/>
</dbReference>
<name>A0A8J2BQ31_9BACT</name>
<dbReference type="InterPro" id="IPR002645">
    <property type="entry name" value="STAS_dom"/>
</dbReference>
<dbReference type="Gene3D" id="3.30.750.24">
    <property type="entry name" value="STAS domain"/>
    <property type="match status" value="1"/>
</dbReference>
<proteinExistence type="predicted"/>
<dbReference type="EMBL" id="CAJNOB010000034">
    <property type="protein sequence ID" value="CAF0700811.1"/>
    <property type="molecule type" value="Genomic_DNA"/>
</dbReference>
<keyword evidence="3" id="KW-1185">Reference proteome</keyword>
<dbReference type="Pfam" id="PF01740">
    <property type="entry name" value="STAS"/>
    <property type="match status" value="1"/>
</dbReference>
<dbReference type="AlphaFoldDB" id="A0A8J2BQ31"/>
<evidence type="ECO:0000313" key="2">
    <source>
        <dbReference type="EMBL" id="CAF0700811.1"/>
    </source>
</evidence>
<dbReference type="Proteomes" id="UP000663859">
    <property type="component" value="Unassembled WGS sequence"/>
</dbReference>
<feature type="domain" description="STAS" evidence="1">
    <location>
        <begin position="41"/>
        <end position="116"/>
    </location>
</feature>
<gene>
    <name evidence="2" type="ORF">MPNT_40041</name>
</gene>
<protein>
    <submittedName>
        <fullName evidence="2">Putative Anti-sigma factor antagonist</fullName>
    </submittedName>
</protein>
<accession>A0A8J2BQ31</accession>
<sequence length="183" mass="19858">MGNGLTLPLAQRILEKVKKAGIVGLRRGERLIVVVQERGCIEEACCLKELARRSQQEGVREIWIDLENCSYVDSTFLGIMVGLAMFMGKQNGTVRVVKASVRSREAMAVLGVDRLLGLCSEASGIEGEKVEIPESGPTNRQLAKALVAEAHRNLIEWDPGNAGRFQPVLELLGTPGTNMGQSS</sequence>